<dbReference type="Pfam" id="PF01464">
    <property type="entry name" value="SLT"/>
    <property type="match status" value="1"/>
</dbReference>
<evidence type="ECO:0000259" key="5">
    <source>
        <dbReference type="Pfam" id="PF14718"/>
    </source>
</evidence>
<feature type="chain" id="PRO_5002027922" evidence="3">
    <location>
        <begin position="23"/>
        <end position="630"/>
    </location>
</feature>
<dbReference type="HOGENOM" id="CLU_019016_0_1_6"/>
<dbReference type="GO" id="GO:0004553">
    <property type="term" value="F:hydrolase activity, hydrolyzing O-glycosyl compounds"/>
    <property type="evidence" value="ECO:0007669"/>
    <property type="project" value="InterPro"/>
</dbReference>
<sequence length="630" mass="73066">MKKSWILTTLVSLVISSPSLSASVDKTVHKEFLALEKLAKKNDKKKFYLALKQSSHPLSPYAEATFLENYPKLSNKKEINKFLDTYQGTPLEWKVRSAWLDNLIKRNQKALYIDAFRPTSNAEYHCTYLTYQLKLGAPKEAIFNQVDELWNVAKSQPKACDNLFANWRKAGHLSQDLVWQRITKVSEKGDTSLLSFLSRLLPKDERYLTDLYKTVRRDPSAAAGLYRFKKRTEKEGQIALYGVKRLVWRDRDLAIRAWQKLETMFDYSEQQKQSLYYIFALSLASGKHKEAKFYLNKVAPERHDSKLMQWQLSNMLREQDWQGIIAYSTGKTLNNGYRYWLAYAHDKVGKKQQAQALWQALAKKRDYYGFLAASRLGLEVSLEYQPAVVDPKSQKLVSENPAFKRAQALYELERFYSARREWNALIVGSTDEEKLAAASLANQMGWHDSVIRVMSQLKAFNLLDYRFPTPYSEQFERYSNRSKVDTTWAYAISRRESSFASDAYSSAGAVGLMQLLPSTARYVNKGKVSQHQLKKPHINIRLGTQYLNYLKKKSKGNEVIATASYNAGYHKVKRWLPKEAVDFDLWVEAIPYRETREYVKNVFAYRQVYATRAGNKDNLFDDLIAMKIQK</sequence>
<keyword evidence="7" id="KW-1185">Reference proteome</keyword>
<dbReference type="GO" id="GO:0042597">
    <property type="term" value="C:periplasmic space"/>
    <property type="evidence" value="ECO:0007669"/>
    <property type="project" value="InterPro"/>
</dbReference>
<feature type="signal peptide" evidence="3">
    <location>
        <begin position="1"/>
        <end position="22"/>
    </location>
</feature>
<dbReference type="Gene3D" id="1.10.1240.20">
    <property type="entry name" value="Lytic transglycosylase, superhelical linker domain"/>
    <property type="match status" value="1"/>
</dbReference>
<dbReference type="Proteomes" id="UP000030341">
    <property type="component" value="Chromosome 1"/>
</dbReference>
<dbReference type="InterPro" id="IPR008258">
    <property type="entry name" value="Transglycosylase_SLT_dom_1"/>
</dbReference>
<dbReference type="eggNOG" id="COG0741">
    <property type="taxonomic scope" value="Bacteria"/>
</dbReference>
<gene>
    <name evidence="6" type="ORF">OM33_03285</name>
</gene>
<feature type="domain" description="Lytic transglycosylase superhelical linker" evidence="5">
    <location>
        <begin position="398"/>
        <end position="461"/>
    </location>
</feature>
<dbReference type="Pfam" id="PF14718">
    <property type="entry name" value="SLT_L"/>
    <property type="match status" value="1"/>
</dbReference>
<accession>A0A0A7EE47</accession>
<dbReference type="PANTHER" id="PTHR37423">
    <property type="entry name" value="SOLUBLE LYTIC MUREIN TRANSGLYCOSYLASE-RELATED"/>
    <property type="match status" value="1"/>
</dbReference>
<evidence type="ECO:0000313" key="7">
    <source>
        <dbReference type="Proteomes" id="UP000030341"/>
    </source>
</evidence>
<protein>
    <submittedName>
        <fullName evidence="6">Lytic transglycosylase</fullName>
    </submittedName>
</protein>
<dbReference type="SUPFAM" id="SSF53955">
    <property type="entry name" value="Lysozyme-like"/>
    <property type="match status" value="1"/>
</dbReference>
<keyword evidence="2 3" id="KW-0732">Signal</keyword>
<dbReference type="InterPro" id="IPR008939">
    <property type="entry name" value="Lytic_TGlycosylase_superhlx_U"/>
</dbReference>
<dbReference type="Gene3D" id="1.10.530.10">
    <property type="match status" value="1"/>
</dbReference>
<dbReference type="InterPro" id="IPR023346">
    <property type="entry name" value="Lysozyme-like_dom_sf"/>
</dbReference>
<organism evidence="6 7">
    <name type="scientific">Pseudoalteromonas piratica</name>
    <dbReference type="NCBI Taxonomy" id="1348114"/>
    <lineage>
        <taxon>Bacteria</taxon>
        <taxon>Pseudomonadati</taxon>
        <taxon>Pseudomonadota</taxon>
        <taxon>Gammaproteobacteria</taxon>
        <taxon>Alteromonadales</taxon>
        <taxon>Pseudoalteromonadaceae</taxon>
        <taxon>Pseudoalteromonas</taxon>
    </lineage>
</organism>
<evidence type="ECO:0000313" key="6">
    <source>
        <dbReference type="EMBL" id="AIY64287.1"/>
    </source>
</evidence>
<dbReference type="SUPFAM" id="SSF48435">
    <property type="entry name" value="Bacterial muramidases"/>
    <property type="match status" value="1"/>
</dbReference>
<evidence type="ECO:0000256" key="1">
    <source>
        <dbReference type="ARBA" id="ARBA00007734"/>
    </source>
</evidence>
<dbReference type="Gene3D" id="1.25.20.10">
    <property type="entry name" value="Bacterial muramidases"/>
    <property type="match status" value="1"/>
</dbReference>
<dbReference type="InterPro" id="IPR037061">
    <property type="entry name" value="Lytic_TGlycoase_superhlx_L_sf"/>
</dbReference>
<dbReference type="OrthoDB" id="92254at2"/>
<dbReference type="STRING" id="1348114.OM33_03285"/>
<dbReference type="InterPro" id="IPR012289">
    <property type="entry name" value="Lytic_TGlycosylase_superhlx_L"/>
</dbReference>
<reference evidence="6 7" key="1">
    <citation type="submission" date="2014-11" db="EMBL/GenBank/DDBJ databases">
        <title>Complete Genome Sequence of Pseudoalteromonas sp. Strain OCN003 Isolated from Kaneohe Bay, Oahu, Hawaii.</title>
        <authorList>
            <person name="Beurmann S."/>
            <person name="Videau P."/>
            <person name="Ushijima B."/>
            <person name="Smith A.M."/>
            <person name="Aeby G.S."/>
            <person name="Callahan S.M."/>
            <person name="Belcaid M."/>
        </authorList>
    </citation>
    <scope>NUCLEOTIDE SEQUENCE [LARGE SCALE GENOMIC DNA]</scope>
    <source>
        <strain evidence="6 7">OCN003</strain>
    </source>
</reference>
<comment type="similarity">
    <text evidence="1">Belongs to the transglycosylase Slt family.</text>
</comment>
<feature type="domain" description="Transglycosylase SLT" evidence="4">
    <location>
        <begin position="475"/>
        <end position="577"/>
    </location>
</feature>
<dbReference type="EMBL" id="CP009888">
    <property type="protein sequence ID" value="AIY64287.1"/>
    <property type="molecule type" value="Genomic_DNA"/>
</dbReference>
<dbReference type="KEGG" id="pseo:OM33_03285"/>
<evidence type="ECO:0000256" key="2">
    <source>
        <dbReference type="ARBA" id="ARBA00022729"/>
    </source>
</evidence>
<dbReference type="PANTHER" id="PTHR37423:SF5">
    <property type="entry name" value="SOLUBLE LYTIC MUREIN TRANSGLYCOSYLASE"/>
    <property type="match status" value="1"/>
</dbReference>
<dbReference type="AlphaFoldDB" id="A0A0A7EE47"/>
<dbReference type="CDD" id="cd13401">
    <property type="entry name" value="Slt70-like"/>
    <property type="match status" value="1"/>
</dbReference>
<proteinExistence type="inferred from homology"/>
<name>A0A0A7EE47_9GAMM</name>
<evidence type="ECO:0000259" key="4">
    <source>
        <dbReference type="Pfam" id="PF01464"/>
    </source>
</evidence>
<dbReference type="RefSeq" id="WP_038638731.1">
    <property type="nucleotide sequence ID" value="NZ_CP009888.1"/>
</dbReference>
<evidence type="ECO:0000256" key="3">
    <source>
        <dbReference type="SAM" id="SignalP"/>
    </source>
</evidence>